<feature type="transmembrane region" description="Helical" evidence="6">
    <location>
        <begin position="95"/>
        <end position="114"/>
    </location>
</feature>
<keyword evidence="4 6" id="KW-1133">Transmembrane helix</keyword>
<evidence type="ECO:0000256" key="5">
    <source>
        <dbReference type="ARBA" id="ARBA00023136"/>
    </source>
</evidence>
<organism evidence="7 8">
    <name type="scientific">Clostridium acetireducens DSM 10703</name>
    <dbReference type="NCBI Taxonomy" id="1121290"/>
    <lineage>
        <taxon>Bacteria</taxon>
        <taxon>Bacillati</taxon>
        <taxon>Bacillota</taxon>
        <taxon>Clostridia</taxon>
        <taxon>Eubacteriales</taxon>
        <taxon>Clostridiaceae</taxon>
        <taxon>Clostridium</taxon>
    </lineage>
</organism>
<evidence type="ECO:0000256" key="4">
    <source>
        <dbReference type="ARBA" id="ARBA00022989"/>
    </source>
</evidence>
<keyword evidence="5 6" id="KW-0472">Membrane</keyword>
<evidence type="ECO:0000313" key="7">
    <source>
        <dbReference type="EMBL" id="OFI06206.1"/>
    </source>
</evidence>
<evidence type="ECO:0000256" key="1">
    <source>
        <dbReference type="ARBA" id="ARBA00004651"/>
    </source>
</evidence>
<dbReference type="RefSeq" id="WP_070110232.1">
    <property type="nucleotide sequence ID" value="NZ_LZFO01000014.1"/>
</dbReference>
<dbReference type="GO" id="GO:0005886">
    <property type="term" value="C:plasma membrane"/>
    <property type="evidence" value="ECO:0007669"/>
    <property type="project" value="UniProtKB-SubCell"/>
</dbReference>
<name>A0A1E8EYX9_9CLOT</name>
<dbReference type="OrthoDB" id="1938348at2"/>
<sequence>MNNDVKQMLQKIIIYDLIIAIIFSTLIYFTFKKYSVVLFLGLFIALINFVINTILINYAVNVGKIKSISLASFIFRIVITAFIGFLFYKNNKYNVIAYVFGYTLHFIPLILYSINVKNK</sequence>
<dbReference type="AlphaFoldDB" id="A0A1E8EYX9"/>
<reference evidence="7 8" key="1">
    <citation type="submission" date="2016-06" db="EMBL/GenBank/DDBJ databases">
        <title>Genome sequence of Clostridium acetireducens DSM 10703.</title>
        <authorList>
            <person name="Poehlein A."/>
            <person name="Fluechter S."/>
            <person name="Duerre P."/>
            <person name="Daniel R."/>
        </authorList>
    </citation>
    <scope>NUCLEOTIDE SEQUENCE [LARGE SCALE GENOMIC DNA]</scope>
    <source>
        <strain evidence="7 8">DSM 10703</strain>
    </source>
</reference>
<evidence type="ECO:0000256" key="6">
    <source>
        <dbReference type="SAM" id="Phobius"/>
    </source>
</evidence>
<dbReference type="InterPro" id="IPR005598">
    <property type="entry name" value="ATP_synth_I"/>
</dbReference>
<dbReference type="EMBL" id="LZFO01000014">
    <property type="protein sequence ID" value="OFI06206.1"/>
    <property type="molecule type" value="Genomic_DNA"/>
</dbReference>
<dbReference type="STRING" id="1121290.CLAOCE_12390"/>
<evidence type="ECO:0000313" key="8">
    <source>
        <dbReference type="Proteomes" id="UP000175744"/>
    </source>
</evidence>
<evidence type="ECO:0000256" key="3">
    <source>
        <dbReference type="ARBA" id="ARBA00022692"/>
    </source>
</evidence>
<comment type="subcellular location">
    <subcellularLocation>
        <location evidence="1">Cell membrane</location>
        <topology evidence="1">Multi-pass membrane protein</topology>
    </subcellularLocation>
</comment>
<feature type="transmembrane region" description="Helical" evidence="6">
    <location>
        <begin position="70"/>
        <end position="89"/>
    </location>
</feature>
<evidence type="ECO:0000256" key="2">
    <source>
        <dbReference type="ARBA" id="ARBA00022475"/>
    </source>
</evidence>
<comment type="caution">
    <text evidence="7">The sequence shown here is derived from an EMBL/GenBank/DDBJ whole genome shotgun (WGS) entry which is preliminary data.</text>
</comment>
<gene>
    <name evidence="7" type="ORF">CLOACE_12390</name>
</gene>
<keyword evidence="8" id="KW-1185">Reference proteome</keyword>
<dbReference type="Proteomes" id="UP000175744">
    <property type="component" value="Unassembled WGS sequence"/>
</dbReference>
<feature type="transmembrane region" description="Helical" evidence="6">
    <location>
        <begin position="37"/>
        <end position="58"/>
    </location>
</feature>
<keyword evidence="2" id="KW-1003">Cell membrane</keyword>
<protein>
    <submittedName>
        <fullName evidence="7">ATP synthase I chain</fullName>
    </submittedName>
</protein>
<dbReference type="Pfam" id="PF03899">
    <property type="entry name" value="ATP-synt_I"/>
    <property type="match status" value="1"/>
</dbReference>
<keyword evidence="3 6" id="KW-0812">Transmembrane</keyword>
<proteinExistence type="predicted"/>
<accession>A0A1E8EYX9</accession>
<feature type="transmembrane region" description="Helical" evidence="6">
    <location>
        <begin position="12"/>
        <end position="31"/>
    </location>
</feature>